<proteinExistence type="predicted"/>
<evidence type="ECO:0008006" key="3">
    <source>
        <dbReference type="Google" id="ProtNLM"/>
    </source>
</evidence>
<comment type="caution">
    <text evidence="1">The sequence shown here is derived from an EMBL/GenBank/DDBJ whole genome shotgun (WGS) entry which is preliminary data.</text>
</comment>
<evidence type="ECO:0000313" key="1">
    <source>
        <dbReference type="EMBL" id="KAF7325312.1"/>
    </source>
</evidence>
<keyword evidence="2" id="KW-1185">Reference proteome</keyword>
<gene>
    <name evidence="1" type="ORF">MVEN_02631600</name>
</gene>
<accession>A0A8H6TYV2</accession>
<dbReference type="Proteomes" id="UP000620124">
    <property type="component" value="Unassembled WGS sequence"/>
</dbReference>
<protein>
    <recommendedName>
        <fullName evidence="3">Fungal N-terminal domain-containing protein</fullName>
    </recommendedName>
</protein>
<dbReference type="OrthoDB" id="3055369at2759"/>
<reference evidence="1" key="1">
    <citation type="submission" date="2020-05" db="EMBL/GenBank/DDBJ databases">
        <title>Mycena genomes resolve the evolution of fungal bioluminescence.</title>
        <authorList>
            <person name="Tsai I.J."/>
        </authorList>
    </citation>
    <scope>NUCLEOTIDE SEQUENCE</scope>
    <source>
        <strain evidence="1">CCC161011</strain>
    </source>
</reference>
<sequence length="164" mass="18367">MSAFAFTYGSFGDILATGQLVAKVIVLLRNGRRSSECAETEKELKSLGTDLENITHIPLDEAHQSSPITLSIAARIRDEVHHCHLIILRFFQKINASDNGFMHKLLWAASEEKELTAFRMRVIERRTALSVVVGMMNSGTLLAVQDRVNQHIRRSTKNSQVVPP</sequence>
<name>A0A8H6TYV2_9AGAR</name>
<dbReference type="EMBL" id="JACAZI010000053">
    <property type="protein sequence ID" value="KAF7325312.1"/>
    <property type="molecule type" value="Genomic_DNA"/>
</dbReference>
<evidence type="ECO:0000313" key="2">
    <source>
        <dbReference type="Proteomes" id="UP000620124"/>
    </source>
</evidence>
<organism evidence="1 2">
    <name type="scientific">Mycena venus</name>
    <dbReference type="NCBI Taxonomy" id="2733690"/>
    <lineage>
        <taxon>Eukaryota</taxon>
        <taxon>Fungi</taxon>
        <taxon>Dikarya</taxon>
        <taxon>Basidiomycota</taxon>
        <taxon>Agaricomycotina</taxon>
        <taxon>Agaricomycetes</taxon>
        <taxon>Agaricomycetidae</taxon>
        <taxon>Agaricales</taxon>
        <taxon>Marasmiineae</taxon>
        <taxon>Mycenaceae</taxon>
        <taxon>Mycena</taxon>
    </lineage>
</organism>
<dbReference type="AlphaFoldDB" id="A0A8H6TYV2"/>